<name>A0A242A9R7_9ENTE</name>
<evidence type="ECO:0000256" key="2">
    <source>
        <dbReference type="ARBA" id="ARBA00022679"/>
    </source>
</evidence>
<evidence type="ECO:0000256" key="1">
    <source>
        <dbReference type="ARBA" id="ARBA00022603"/>
    </source>
</evidence>
<feature type="binding site" evidence="5">
    <location>
        <position position="184"/>
    </location>
    <ligand>
        <name>S-adenosyl-L-methionine</name>
        <dbReference type="ChEBI" id="CHEBI:59789"/>
    </ligand>
</feature>
<proteinExistence type="inferred from homology"/>
<feature type="domain" description="Methyltransferase small" evidence="6">
    <location>
        <begin position="103"/>
        <end position="192"/>
    </location>
</feature>
<evidence type="ECO:0000313" key="9">
    <source>
        <dbReference type="Proteomes" id="UP000195043"/>
    </source>
</evidence>
<dbReference type="Pfam" id="PF05175">
    <property type="entry name" value="MTS"/>
    <property type="match status" value="1"/>
</dbReference>
<evidence type="ECO:0000256" key="4">
    <source>
        <dbReference type="ARBA" id="ARBA00048391"/>
    </source>
</evidence>
<dbReference type="NCBIfam" id="TIGR00536">
    <property type="entry name" value="hemK_fam"/>
    <property type="match status" value="1"/>
</dbReference>
<feature type="binding site" evidence="5">
    <location>
        <begin position="119"/>
        <end position="123"/>
    </location>
    <ligand>
        <name>S-adenosyl-L-methionine</name>
        <dbReference type="ChEBI" id="CHEBI:59789"/>
    </ligand>
</feature>
<keyword evidence="1 5" id="KW-0489">Methyltransferase</keyword>
<feature type="domain" description="Release factor glutamine methyltransferase N-terminal" evidence="7">
    <location>
        <begin position="7"/>
        <end position="75"/>
    </location>
</feature>
<dbReference type="InterPro" id="IPR050320">
    <property type="entry name" value="N5-glutamine_MTase"/>
</dbReference>
<dbReference type="GO" id="GO:0102559">
    <property type="term" value="F:peptide chain release factor N(5)-glutamine methyltransferase activity"/>
    <property type="evidence" value="ECO:0007669"/>
    <property type="project" value="UniProtKB-EC"/>
</dbReference>
<dbReference type="RefSeq" id="WP_086275689.1">
    <property type="nucleotide sequence ID" value="NZ_NGKU01000001.1"/>
</dbReference>
<keyword evidence="9" id="KW-1185">Reference proteome</keyword>
<sequence>MAKTYREVLSRASSFLESAGVEGYAIQYLFLRRKQWQQLDWLLHMDTPIVPADEAQIDADVAQLLNHQPPQYLLGYETFYDHQFKVTADTLIPRPETEELVAQCLADCPEKPMRVVDIGTGTGAIAISLKLARPQWQVAAVDISEAALAVAQWNANDLAAAIAFYQGDTLLPVIEQQWDLIVSNPPYISHDEWDLMDISVRENEPKLALFAEDNGLAMYKKIAQQAKSCLASSGQIAVEIGFQQGKAVQAIFAEAFPQKEVTIKQDMAGQDRMVLVRHPQFVDK</sequence>
<dbReference type="EMBL" id="NGKU01000001">
    <property type="protein sequence ID" value="OTN77692.1"/>
    <property type="molecule type" value="Genomic_DNA"/>
</dbReference>
<comment type="caution">
    <text evidence="5">Lacks conserved residue(s) required for the propagation of feature annotation.</text>
</comment>
<dbReference type="InterPro" id="IPR040758">
    <property type="entry name" value="PrmC_N"/>
</dbReference>
<dbReference type="InterPro" id="IPR029063">
    <property type="entry name" value="SAM-dependent_MTases_sf"/>
</dbReference>
<evidence type="ECO:0000256" key="5">
    <source>
        <dbReference type="HAMAP-Rule" id="MF_02126"/>
    </source>
</evidence>
<comment type="caution">
    <text evidence="8">The sequence shown here is derived from an EMBL/GenBank/DDBJ whole genome shotgun (WGS) entry which is preliminary data.</text>
</comment>
<dbReference type="CDD" id="cd02440">
    <property type="entry name" value="AdoMet_MTases"/>
    <property type="match status" value="1"/>
</dbReference>
<dbReference type="AlphaFoldDB" id="A0A242A9R7"/>
<dbReference type="PANTHER" id="PTHR18895">
    <property type="entry name" value="HEMK METHYLTRANSFERASE"/>
    <property type="match status" value="1"/>
</dbReference>
<dbReference type="InterPro" id="IPR007848">
    <property type="entry name" value="Small_mtfrase_dom"/>
</dbReference>
<reference evidence="8 9" key="1">
    <citation type="submission" date="2017-05" db="EMBL/GenBank/DDBJ databases">
        <title>The Genome Sequence of Enterococcus sp. 8G7_MSG3316.</title>
        <authorList>
            <consortium name="The Broad Institute Genomics Platform"/>
            <consortium name="The Broad Institute Genomic Center for Infectious Diseases"/>
            <person name="Earl A."/>
            <person name="Manson A."/>
            <person name="Schwartman J."/>
            <person name="Gilmore M."/>
            <person name="Abouelleil A."/>
            <person name="Cao P."/>
            <person name="Chapman S."/>
            <person name="Cusick C."/>
            <person name="Shea T."/>
            <person name="Young S."/>
            <person name="Neafsey D."/>
            <person name="Nusbaum C."/>
            <person name="Birren B."/>
        </authorList>
    </citation>
    <scope>NUCLEOTIDE SEQUENCE [LARGE SCALE GENOMIC DNA]</scope>
    <source>
        <strain evidence="8 9">8G7_MSG3316</strain>
    </source>
</reference>
<evidence type="ECO:0000259" key="7">
    <source>
        <dbReference type="Pfam" id="PF17827"/>
    </source>
</evidence>
<gene>
    <name evidence="5" type="primary">prmC</name>
    <name evidence="8" type="ORF">A5886_002793</name>
</gene>
<protein>
    <recommendedName>
        <fullName evidence="5">Release factor glutamine methyltransferase</fullName>
        <shortName evidence="5">RF MTase</shortName>
        <ecNumber evidence="5">2.1.1.297</ecNumber>
    </recommendedName>
    <alternativeName>
        <fullName evidence="5">N5-glutamine methyltransferase PrmC</fullName>
    </alternativeName>
    <alternativeName>
        <fullName evidence="5">Protein-(glutamine-N5) MTase PrmC</fullName>
    </alternativeName>
    <alternativeName>
        <fullName evidence="5">Protein-glutamine N-methyltransferase PrmC</fullName>
    </alternativeName>
</protein>
<dbReference type="NCBIfam" id="TIGR03534">
    <property type="entry name" value="RF_mod_PrmC"/>
    <property type="match status" value="1"/>
</dbReference>
<keyword evidence="2 5" id="KW-0808">Transferase</keyword>
<dbReference type="InterPro" id="IPR004556">
    <property type="entry name" value="HemK-like"/>
</dbReference>
<organism evidence="8 9">
    <name type="scientific">Candidatus Enterococcus testudinis</name>
    <dbReference type="NCBI Taxonomy" id="1834191"/>
    <lineage>
        <taxon>Bacteria</taxon>
        <taxon>Bacillati</taxon>
        <taxon>Bacillota</taxon>
        <taxon>Bacilli</taxon>
        <taxon>Lactobacillales</taxon>
        <taxon>Enterococcaceae</taxon>
        <taxon>Enterococcus</taxon>
    </lineage>
</organism>
<dbReference type="GO" id="GO:0003676">
    <property type="term" value="F:nucleic acid binding"/>
    <property type="evidence" value="ECO:0007669"/>
    <property type="project" value="InterPro"/>
</dbReference>
<dbReference type="OrthoDB" id="9800643at2"/>
<dbReference type="HAMAP" id="MF_02126">
    <property type="entry name" value="RF_methyltr_PrmC"/>
    <property type="match status" value="1"/>
</dbReference>
<dbReference type="PANTHER" id="PTHR18895:SF74">
    <property type="entry name" value="MTRF1L RELEASE FACTOR GLUTAMINE METHYLTRANSFERASE"/>
    <property type="match status" value="1"/>
</dbReference>
<evidence type="ECO:0000259" key="6">
    <source>
        <dbReference type="Pfam" id="PF05175"/>
    </source>
</evidence>
<comment type="catalytic activity">
    <reaction evidence="4 5">
        <text>L-glutaminyl-[peptide chain release factor] + S-adenosyl-L-methionine = N(5)-methyl-L-glutaminyl-[peptide chain release factor] + S-adenosyl-L-homocysteine + H(+)</text>
        <dbReference type="Rhea" id="RHEA:42896"/>
        <dbReference type="Rhea" id="RHEA-COMP:10271"/>
        <dbReference type="Rhea" id="RHEA-COMP:10272"/>
        <dbReference type="ChEBI" id="CHEBI:15378"/>
        <dbReference type="ChEBI" id="CHEBI:30011"/>
        <dbReference type="ChEBI" id="CHEBI:57856"/>
        <dbReference type="ChEBI" id="CHEBI:59789"/>
        <dbReference type="ChEBI" id="CHEBI:61891"/>
        <dbReference type="EC" id="2.1.1.297"/>
    </reaction>
</comment>
<feature type="binding site" evidence="5">
    <location>
        <begin position="184"/>
        <end position="187"/>
    </location>
    <ligand>
        <name>substrate</name>
    </ligand>
</feature>
<comment type="similarity">
    <text evidence="5">Belongs to the protein N5-glutamine methyltransferase family. PrmC subfamily.</text>
</comment>
<feature type="binding site" evidence="5">
    <location>
        <position position="142"/>
    </location>
    <ligand>
        <name>S-adenosyl-L-methionine</name>
        <dbReference type="ChEBI" id="CHEBI:59789"/>
    </ligand>
</feature>
<dbReference type="Proteomes" id="UP000195043">
    <property type="component" value="Unassembled WGS sequence"/>
</dbReference>
<accession>A0A242A9R7</accession>
<comment type="function">
    <text evidence="5">Methylates the class 1 translation termination release factors RF1/PrfA and RF2/PrfB on the glutamine residue of the universally conserved GGQ motif.</text>
</comment>
<dbReference type="GO" id="GO:0032259">
    <property type="term" value="P:methylation"/>
    <property type="evidence" value="ECO:0007669"/>
    <property type="project" value="UniProtKB-KW"/>
</dbReference>
<evidence type="ECO:0000256" key="3">
    <source>
        <dbReference type="ARBA" id="ARBA00022691"/>
    </source>
</evidence>
<dbReference type="SUPFAM" id="SSF53335">
    <property type="entry name" value="S-adenosyl-L-methionine-dependent methyltransferases"/>
    <property type="match status" value="1"/>
</dbReference>
<keyword evidence="3 5" id="KW-0949">S-adenosyl-L-methionine</keyword>
<evidence type="ECO:0000313" key="8">
    <source>
        <dbReference type="EMBL" id="OTN77692.1"/>
    </source>
</evidence>
<dbReference type="Gene3D" id="3.40.50.150">
    <property type="entry name" value="Vaccinia Virus protein VP39"/>
    <property type="match status" value="1"/>
</dbReference>
<dbReference type="Pfam" id="PF17827">
    <property type="entry name" value="PrmC_N"/>
    <property type="match status" value="1"/>
</dbReference>
<dbReference type="PROSITE" id="PS00092">
    <property type="entry name" value="N6_MTASE"/>
    <property type="match status" value="1"/>
</dbReference>
<dbReference type="STRING" id="1834191.A5886_002793"/>
<dbReference type="EC" id="2.1.1.297" evidence="5"/>
<dbReference type="InterPro" id="IPR019874">
    <property type="entry name" value="RF_methyltr_PrmC"/>
</dbReference>
<dbReference type="InterPro" id="IPR002052">
    <property type="entry name" value="DNA_methylase_N6_adenine_CS"/>
</dbReference>
<dbReference type="Gene3D" id="1.10.8.10">
    <property type="entry name" value="DNA helicase RuvA subunit, C-terminal domain"/>
    <property type="match status" value="1"/>
</dbReference>